<dbReference type="InterPro" id="IPR013216">
    <property type="entry name" value="Methyltransf_11"/>
</dbReference>
<dbReference type="GO" id="GO:0016126">
    <property type="term" value="P:sterol biosynthetic process"/>
    <property type="evidence" value="ECO:0007669"/>
    <property type="project" value="TreeGrafter"/>
</dbReference>
<sequence length="218" mass="24521">MSGHLHAAMILRMVSSQLECPIQSLTGWMAKRFLEKKNEILEVNAAKLAQIQPGSTVLEVGFGPGLGLQEALRYLTDSEGKLYGLDYSEYMLKVATRRVQEQISSGKLQLILGSVEAIPLPDSSLDRVFHCNCYYYWTDLKKCCAELHRVMKPEGLMVATINMIRMKKVVSQGLLLGKIWQPEIYMDALMATGFKDVHIKDKEDRGLMFKAIFATASK</sequence>
<dbReference type="Ensembl" id="ENSECRT00000010834.1">
    <property type="protein sequence ID" value="ENSECRP00000010657.1"/>
    <property type="gene ID" value="ENSECRG00000007090.1"/>
</dbReference>
<dbReference type="GeneTree" id="ENSGT00390000010372"/>
<evidence type="ECO:0000313" key="4">
    <source>
        <dbReference type="Ensembl" id="ENSECRP00000010657.1"/>
    </source>
</evidence>
<proteinExistence type="inferred from homology"/>
<evidence type="ECO:0000256" key="1">
    <source>
        <dbReference type="ARBA" id="ARBA00022679"/>
    </source>
</evidence>
<reference evidence="4" key="2">
    <citation type="submission" date="2025-08" db="UniProtKB">
        <authorList>
            <consortium name="Ensembl"/>
        </authorList>
    </citation>
    <scope>IDENTIFICATION</scope>
</reference>
<accession>A0A8C4S384</accession>
<dbReference type="AlphaFoldDB" id="A0A8C4S384"/>
<name>A0A8C4S384_ERPCA</name>
<dbReference type="Proteomes" id="UP000694620">
    <property type="component" value="Chromosome 3"/>
</dbReference>
<dbReference type="GO" id="GO:0005783">
    <property type="term" value="C:endoplasmic reticulum"/>
    <property type="evidence" value="ECO:0007669"/>
    <property type="project" value="TreeGrafter"/>
</dbReference>
<protein>
    <submittedName>
        <fullName evidence="4">Zgc:194242</fullName>
    </submittedName>
</protein>
<dbReference type="InterPro" id="IPR029063">
    <property type="entry name" value="SAM-dependent_MTases_sf"/>
</dbReference>
<evidence type="ECO:0000313" key="5">
    <source>
        <dbReference type="Proteomes" id="UP000694620"/>
    </source>
</evidence>
<dbReference type="InterPro" id="IPR050447">
    <property type="entry name" value="Erg6_SMT_methyltransf"/>
</dbReference>
<dbReference type="SUPFAM" id="SSF53335">
    <property type="entry name" value="S-adenosyl-L-methionine-dependent methyltransferases"/>
    <property type="match status" value="1"/>
</dbReference>
<evidence type="ECO:0000259" key="3">
    <source>
        <dbReference type="Pfam" id="PF08241"/>
    </source>
</evidence>
<gene>
    <name evidence="4" type="primary">LOC114647850</name>
</gene>
<evidence type="ECO:0000256" key="2">
    <source>
        <dbReference type="ARBA" id="ARBA00038188"/>
    </source>
</evidence>
<feature type="domain" description="Methyltransferase type 11" evidence="3">
    <location>
        <begin position="58"/>
        <end position="158"/>
    </location>
</feature>
<dbReference type="GO" id="GO:0003838">
    <property type="term" value="F:sterol 24-C-methyltransferase activity"/>
    <property type="evidence" value="ECO:0007669"/>
    <property type="project" value="TreeGrafter"/>
</dbReference>
<dbReference type="PANTHER" id="PTHR44068:SF1">
    <property type="entry name" value="HYPOTHETICAL LOC100005854"/>
    <property type="match status" value="1"/>
</dbReference>
<comment type="similarity">
    <text evidence="2">Belongs to the class I-like SAM-binding methyltransferase superfamily. Erg6/SMT family.</text>
</comment>
<keyword evidence="1" id="KW-0808">Transferase</keyword>
<keyword evidence="5" id="KW-1185">Reference proteome</keyword>
<organism evidence="4 5">
    <name type="scientific">Erpetoichthys calabaricus</name>
    <name type="common">Rope fish</name>
    <name type="synonym">Calamoichthys calabaricus</name>
    <dbReference type="NCBI Taxonomy" id="27687"/>
    <lineage>
        <taxon>Eukaryota</taxon>
        <taxon>Metazoa</taxon>
        <taxon>Chordata</taxon>
        <taxon>Craniata</taxon>
        <taxon>Vertebrata</taxon>
        <taxon>Euteleostomi</taxon>
        <taxon>Actinopterygii</taxon>
        <taxon>Polypteriformes</taxon>
        <taxon>Polypteridae</taxon>
        <taxon>Erpetoichthys</taxon>
    </lineage>
</organism>
<reference evidence="4" key="1">
    <citation type="submission" date="2021-06" db="EMBL/GenBank/DDBJ databases">
        <authorList>
            <consortium name="Wellcome Sanger Institute Data Sharing"/>
        </authorList>
    </citation>
    <scope>NUCLEOTIDE SEQUENCE [LARGE SCALE GENOMIC DNA]</scope>
</reference>
<dbReference type="Gene3D" id="3.40.50.150">
    <property type="entry name" value="Vaccinia Virus protein VP39"/>
    <property type="match status" value="1"/>
</dbReference>
<reference evidence="4" key="3">
    <citation type="submission" date="2025-09" db="UniProtKB">
        <authorList>
            <consortium name="Ensembl"/>
        </authorList>
    </citation>
    <scope>IDENTIFICATION</scope>
</reference>
<dbReference type="PANTHER" id="PTHR44068">
    <property type="entry name" value="ZGC:194242"/>
    <property type="match status" value="1"/>
</dbReference>
<dbReference type="CDD" id="cd02440">
    <property type="entry name" value="AdoMet_MTases"/>
    <property type="match status" value="1"/>
</dbReference>
<dbReference type="Pfam" id="PF08241">
    <property type="entry name" value="Methyltransf_11"/>
    <property type="match status" value="1"/>
</dbReference>